<evidence type="ECO:0000313" key="3">
    <source>
        <dbReference type="Proteomes" id="UP000014071"/>
    </source>
</evidence>
<dbReference type="EMBL" id="DF238815">
    <property type="protein sequence ID" value="GAC98029.1"/>
    <property type="molecule type" value="Genomic_DNA"/>
</dbReference>
<dbReference type="GeneID" id="24110895"/>
<feature type="compositionally biased region" description="Basic and acidic residues" evidence="1">
    <location>
        <begin position="49"/>
        <end position="82"/>
    </location>
</feature>
<dbReference type="AlphaFoldDB" id="R9P9K3"/>
<evidence type="ECO:0000313" key="2">
    <source>
        <dbReference type="EMBL" id="GAC98029.1"/>
    </source>
</evidence>
<accession>R9P9K3</accession>
<keyword evidence="3" id="KW-1185">Reference proteome</keyword>
<feature type="region of interest" description="Disordered" evidence="1">
    <location>
        <begin position="49"/>
        <end position="86"/>
    </location>
</feature>
<reference evidence="3" key="1">
    <citation type="journal article" date="2013" name="Genome Announc.">
        <title>Draft genome sequence of the basidiomycetous yeast-like fungus Pseudozyma hubeiensis SY62, which produces an abundant amount of the biosurfactant mannosylerythritol lipids.</title>
        <authorList>
            <person name="Konishi M."/>
            <person name="Hatada Y."/>
            <person name="Horiuchi J."/>
        </authorList>
    </citation>
    <scope>NUCLEOTIDE SEQUENCE [LARGE SCALE GENOMIC DNA]</scope>
    <source>
        <strain evidence="3">SY62</strain>
    </source>
</reference>
<organism evidence="2 3">
    <name type="scientific">Pseudozyma hubeiensis (strain SY62)</name>
    <name type="common">Yeast</name>
    <dbReference type="NCBI Taxonomy" id="1305764"/>
    <lineage>
        <taxon>Eukaryota</taxon>
        <taxon>Fungi</taxon>
        <taxon>Dikarya</taxon>
        <taxon>Basidiomycota</taxon>
        <taxon>Ustilaginomycotina</taxon>
        <taxon>Ustilaginomycetes</taxon>
        <taxon>Ustilaginales</taxon>
        <taxon>Ustilaginaceae</taxon>
        <taxon>Pseudozyma</taxon>
    </lineage>
</organism>
<gene>
    <name evidence="2" type="ORF">PHSY_005617</name>
</gene>
<evidence type="ECO:0000256" key="1">
    <source>
        <dbReference type="SAM" id="MobiDB-lite"/>
    </source>
</evidence>
<name>R9P9K3_PSEHS</name>
<dbReference type="HOGENOM" id="CLU_2292925_0_0_1"/>
<dbReference type="Proteomes" id="UP000014071">
    <property type="component" value="Unassembled WGS sequence"/>
</dbReference>
<dbReference type="RefSeq" id="XP_012191616.1">
    <property type="nucleotide sequence ID" value="XM_012336226.1"/>
</dbReference>
<proteinExistence type="predicted"/>
<sequence>MTPRWEGTLPQSEALNAMCERMLQGRTKAANETMHGVLRKIKTCRWDGNKDRAGCRSRGGAEKRETGEWVDRRGDGRDDDEKKKKKKAIEIEMEMEMATSG</sequence>
<protein>
    <submittedName>
        <fullName evidence="2">Uncharacterized protein</fullName>
    </submittedName>
</protein>